<protein>
    <submittedName>
        <fullName evidence="2">Uncharacterized protein</fullName>
    </submittedName>
</protein>
<dbReference type="AlphaFoldDB" id="A0A0F9B5S5"/>
<organism evidence="2">
    <name type="scientific">marine sediment metagenome</name>
    <dbReference type="NCBI Taxonomy" id="412755"/>
    <lineage>
        <taxon>unclassified sequences</taxon>
        <taxon>metagenomes</taxon>
        <taxon>ecological metagenomes</taxon>
    </lineage>
</organism>
<proteinExistence type="predicted"/>
<gene>
    <name evidence="2" type="ORF">LCGC14_2489640</name>
</gene>
<sequence>MPPLKSPSRARRNWFKTQECAQCGHRGSGLTAIQHGNAPPLKWTLKGPSHHLLSVVCKDAGDCLRRRGVLGASKPAALGAHVGKRGIFQPALERTVKKRAAKPPPAKKRPAPKRKAKPPPPRERHEL</sequence>
<comment type="caution">
    <text evidence="2">The sequence shown here is derived from an EMBL/GenBank/DDBJ whole genome shotgun (WGS) entry which is preliminary data.</text>
</comment>
<reference evidence="2" key="1">
    <citation type="journal article" date="2015" name="Nature">
        <title>Complex archaea that bridge the gap between prokaryotes and eukaryotes.</title>
        <authorList>
            <person name="Spang A."/>
            <person name="Saw J.H."/>
            <person name="Jorgensen S.L."/>
            <person name="Zaremba-Niedzwiedzka K."/>
            <person name="Martijn J."/>
            <person name="Lind A.E."/>
            <person name="van Eijk R."/>
            <person name="Schleper C."/>
            <person name="Guy L."/>
            <person name="Ettema T.J."/>
        </authorList>
    </citation>
    <scope>NUCLEOTIDE SEQUENCE</scope>
</reference>
<feature type="non-terminal residue" evidence="2">
    <location>
        <position position="127"/>
    </location>
</feature>
<evidence type="ECO:0000313" key="2">
    <source>
        <dbReference type="EMBL" id="KKL17025.1"/>
    </source>
</evidence>
<feature type="region of interest" description="Disordered" evidence="1">
    <location>
        <begin position="89"/>
        <end position="127"/>
    </location>
</feature>
<feature type="compositionally biased region" description="Basic residues" evidence="1">
    <location>
        <begin position="96"/>
        <end position="117"/>
    </location>
</feature>
<dbReference type="EMBL" id="LAZR01039429">
    <property type="protein sequence ID" value="KKL17025.1"/>
    <property type="molecule type" value="Genomic_DNA"/>
</dbReference>
<name>A0A0F9B5S5_9ZZZZ</name>
<evidence type="ECO:0000256" key="1">
    <source>
        <dbReference type="SAM" id="MobiDB-lite"/>
    </source>
</evidence>
<accession>A0A0F9B5S5</accession>